<sequence length="189" mass="21835">MRSSLNIVLFIVVVEAQMEQLKLDLNPIHQLCQPCIFAATAVKNTNKSPTVKEAEKKTCNTFLKNDLVCNGAVEVAGIYLNWTPAEKICENFRMCSTLFDGKKKFRAPVREGKRPDELTLRVLKVFENDEFPMQRFSRQADPVNYLNFEQIQSFEKLLREHNTEISDALINFLTKFQAALNLYLNENRK</sequence>
<proteinExistence type="predicted"/>
<evidence type="ECO:0000313" key="2">
    <source>
        <dbReference type="Proteomes" id="UP000008281"/>
    </source>
</evidence>
<accession>E3LTT9</accession>
<dbReference type="OrthoDB" id="5802366at2759"/>
<organism evidence="2">
    <name type="scientific">Caenorhabditis remanei</name>
    <name type="common">Caenorhabditis vulgaris</name>
    <dbReference type="NCBI Taxonomy" id="31234"/>
    <lineage>
        <taxon>Eukaryota</taxon>
        <taxon>Metazoa</taxon>
        <taxon>Ecdysozoa</taxon>
        <taxon>Nematoda</taxon>
        <taxon>Chromadorea</taxon>
        <taxon>Rhabditida</taxon>
        <taxon>Rhabditina</taxon>
        <taxon>Rhabditomorpha</taxon>
        <taxon>Rhabditoidea</taxon>
        <taxon>Rhabditidae</taxon>
        <taxon>Peloderinae</taxon>
        <taxon>Caenorhabditis</taxon>
    </lineage>
</organism>
<keyword evidence="2" id="KW-1185">Reference proteome</keyword>
<dbReference type="STRING" id="31234.E3LTT9"/>
<dbReference type="Proteomes" id="UP000008281">
    <property type="component" value="Unassembled WGS sequence"/>
</dbReference>
<gene>
    <name evidence="1" type="ORF">CRE_30962</name>
</gene>
<reference evidence="1" key="1">
    <citation type="submission" date="2007-07" db="EMBL/GenBank/DDBJ databases">
        <title>PCAP assembly of the Caenorhabditis remanei genome.</title>
        <authorList>
            <consortium name="The Caenorhabditis remanei Sequencing Consortium"/>
            <person name="Wilson R.K."/>
        </authorList>
    </citation>
    <scope>NUCLEOTIDE SEQUENCE [LARGE SCALE GENOMIC DNA]</scope>
    <source>
        <strain evidence="1">PB4641</strain>
    </source>
</reference>
<dbReference type="OMA" id="AGIYLNW"/>
<protein>
    <submittedName>
        <fullName evidence="1">Uncharacterized protein</fullName>
    </submittedName>
</protein>
<dbReference type="CTD" id="9810776"/>
<dbReference type="AlphaFoldDB" id="E3LTT9"/>
<dbReference type="KEGG" id="crq:GCK72_017602"/>
<dbReference type="FunCoup" id="E3LTT9">
    <property type="interactions" value="479"/>
</dbReference>
<dbReference type="GeneID" id="9810776"/>
<dbReference type="HOGENOM" id="CLU_123509_0_0_1"/>
<evidence type="ECO:0000313" key="1">
    <source>
        <dbReference type="EMBL" id="EFP11166.1"/>
    </source>
</evidence>
<dbReference type="EMBL" id="DS268415">
    <property type="protein sequence ID" value="EFP11166.1"/>
    <property type="molecule type" value="Genomic_DNA"/>
</dbReference>
<dbReference type="RefSeq" id="XP_003112645.2">
    <property type="nucleotide sequence ID" value="XM_003112597.2"/>
</dbReference>
<dbReference type="eggNOG" id="ENOG502TISZ">
    <property type="taxonomic scope" value="Eukaryota"/>
</dbReference>
<name>E3LTT9_CAERE</name>